<dbReference type="InterPro" id="IPR036047">
    <property type="entry name" value="F-box-like_dom_sf"/>
</dbReference>
<sequence length="583" mass="66258">MDLLNEAVSKYRQQGIAHLRAPGSAVEDGNGITMRLTSGIDGFSLLPAELVVSILGNCHSVKDVVALASTSQRMRQIYLENAAQVMWPVALRSFMAFDLAVLAVRVTKKATDAYHAGQLPQRKDLFPIEKMSAFRRPPAFSELKEAFALDHFAQCFLHILESNNLEELDEKNVWLKTLRCRKTDPWFHFLRRLANERIIRALYRTVIWGAVMSRAYQEPLFGAVECGLKGLVDTWTYPISGSAPLKWTGLIRRSLPLSPEDLDHLSQYPVYRFTARMAPYTRDETSEFSSLADWLLEDMIETEREEHLMQARVHHRISKRAHALPVKDQVAQVAWVAQVLKNMIVDPKGRLRAREETPLPFVRSPRSTAHTVTETPQVRKLTLILPGVYQPEEITMAAQVGDMIEIPLLDAQAPKTLFKGVRKYTSMLFVAEPTTKIPCGVLEGQSKYIAFPSLLARAIDQLPTGTGTRSQKLNVEHRPLAYILQKHLGEQRPVRYLHNITTNLTSLGEDREFDCLCAAARWYRAPRPVRQPTGEEAEETVDETEEVEQEEEEEEFMQEAEKMEPEQTLFCEDCESSGSECEH</sequence>
<reference evidence="2" key="2">
    <citation type="submission" date="2023-05" db="EMBL/GenBank/DDBJ databases">
        <authorList>
            <consortium name="Lawrence Berkeley National Laboratory"/>
            <person name="Steindorff A."/>
            <person name="Hensen N."/>
            <person name="Bonometti L."/>
            <person name="Westerberg I."/>
            <person name="Brannstrom I.O."/>
            <person name="Guillou S."/>
            <person name="Cros-Aarteil S."/>
            <person name="Calhoun S."/>
            <person name="Haridas S."/>
            <person name="Kuo A."/>
            <person name="Mondo S."/>
            <person name="Pangilinan J."/>
            <person name="Riley R."/>
            <person name="Labutti K."/>
            <person name="Andreopoulos B."/>
            <person name="Lipzen A."/>
            <person name="Chen C."/>
            <person name="Yanf M."/>
            <person name="Daum C."/>
            <person name="Ng V."/>
            <person name="Clum A."/>
            <person name="Ohm R."/>
            <person name="Martin F."/>
            <person name="Silar P."/>
            <person name="Natvig D."/>
            <person name="Lalanne C."/>
            <person name="Gautier V."/>
            <person name="Ament-Velasquez S.L."/>
            <person name="Kruys A."/>
            <person name="Hutchinson M.I."/>
            <person name="Powell A.J."/>
            <person name="Barry K."/>
            <person name="Miller A.N."/>
            <person name="Grigoriev I.V."/>
            <person name="Debuchy R."/>
            <person name="Gladieux P."/>
            <person name="Thoren M.H."/>
            <person name="Johannesson H."/>
        </authorList>
    </citation>
    <scope>NUCLEOTIDE SEQUENCE</scope>
    <source>
        <strain evidence="2">CBS 990.96</strain>
    </source>
</reference>
<reference evidence="2" key="1">
    <citation type="journal article" date="2023" name="Mol. Phylogenet. Evol.">
        <title>Genome-scale phylogeny and comparative genomics of the fungal order Sordariales.</title>
        <authorList>
            <person name="Hensen N."/>
            <person name="Bonometti L."/>
            <person name="Westerberg I."/>
            <person name="Brannstrom I.O."/>
            <person name="Guillou S."/>
            <person name="Cros-Aarteil S."/>
            <person name="Calhoun S."/>
            <person name="Haridas S."/>
            <person name="Kuo A."/>
            <person name="Mondo S."/>
            <person name="Pangilinan J."/>
            <person name="Riley R."/>
            <person name="LaButti K."/>
            <person name="Andreopoulos B."/>
            <person name="Lipzen A."/>
            <person name="Chen C."/>
            <person name="Yan M."/>
            <person name="Daum C."/>
            <person name="Ng V."/>
            <person name="Clum A."/>
            <person name="Steindorff A."/>
            <person name="Ohm R.A."/>
            <person name="Martin F."/>
            <person name="Silar P."/>
            <person name="Natvig D.O."/>
            <person name="Lalanne C."/>
            <person name="Gautier V."/>
            <person name="Ament-Velasquez S.L."/>
            <person name="Kruys A."/>
            <person name="Hutchinson M.I."/>
            <person name="Powell A.J."/>
            <person name="Barry K."/>
            <person name="Miller A.N."/>
            <person name="Grigoriev I.V."/>
            <person name="Debuchy R."/>
            <person name="Gladieux P."/>
            <person name="Hiltunen Thoren M."/>
            <person name="Johannesson H."/>
        </authorList>
    </citation>
    <scope>NUCLEOTIDE SEQUENCE</scope>
    <source>
        <strain evidence="2">CBS 990.96</strain>
    </source>
</reference>
<gene>
    <name evidence="2" type="ORF">QBC38DRAFT_280395</name>
</gene>
<dbReference type="SUPFAM" id="SSF81383">
    <property type="entry name" value="F-box domain"/>
    <property type="match status" value="1"/>
</dbReference>
<feature type="region of interest" description="Disordered" evidence="1">
    <location>
        <begin position="528"/>
        <end position="568"/>
    </location>
</feature>
<dbReference type="AlphaFoldDB" id="A0AAN7GYF6"/>
<name>A0AAN7GYF6_9PEZI</name>
<dbReference type="EMBL" id="MU865376">
    <property type="protein sequence ID" value="KAK4225080.1"/>
    <property type="molecule type" value="Genomic_DNA"/>
</dbReference>
<organism evidence="2 3">
    <name type="scientific">Podospora fimiseda</name>
    <dbReference type="NCBI Taxonomy" id="252190"/>
    <lineage>
        <taxon>Eukaryota</taxon>
        <taxon>Fungi</taxon>
        <taxon>Dikarya</taxon>
        <taxon>Ascomycota</taxon>
        <taxon>Pezizomycotina</taxon>
        <taxon>Sordariomycetes</taxon>
        <taxon>Sordariomycetidae</taxon>
        <taxon>Sordariales</taxon>
        <taxon>Podosporaceae</taxon>
        <taxon>Podospora</taxon>
    </lineage>
</organism>
<accession>A0AAN7GYF6</accession>
<protein>
    <recommendedName>
        <fullName evidence="4">F-box domain-containing protein</fullName>
    </recommendedName>
</protein>
<proteinExistence type="predicted"/>
<evidence type="ECO:0000313" key="3">
    <source>
        <dbReference type="Proteomes" id="UP001301958"/>
    </source>
</evidence>
<evidence type="ECO:0000313" key="2">
    <source>
        <dbReference type="EMBL" id="KAK4225080.1"/>
    </source>
</evidence>
<evidence type="ECO:0000256" key="1">
    <source>
        <dbReference type="SAM" id="MobiDB-lite"/>
    </source>
</evidence>
<keyword evidence="3" id="KW-1185">Reference proteome</keyword>
<dbReference type="Proteomes" id="UP001301958">
    <property type="component" value="Unassembled WGS sequence"/>
</dbReference>
<feature type="compositionally biased region" description="Acidic residues" evidence="1">
    <location>
        <begin position="535"/>
        <end position="558"/>
    </location>
</feature>
<comment type="caution">
    <text evidence="2">The sequence shown here is derived from an EMBL/GenBank/DDBJ whole genome shotgun (WGS) entry which is preliminary data.</text>
</comment>
<evidence type="ECO:0008006" key="4">
    <source>
        <dbReference type="Google" id="ProtNLM"/>
    </source>
</evidence>